<dbReference type="InterPro" id="IPR008758">
    <property type="entry name" value="Peptidase_S28"/>
</dbReference>
<keyword evidence="2" id="KW-0645">Protease</keyword>
<evidence type="ECO:0000256" key="1">
    <source>
        <dbReference type="ARBA" id="ARBA00011079"/>
    </source>
</evidence>
<dbReference type="PANTHER" id="PTHR11010:SF117">
    <property type="entry name" value="SERINE PROTEASE 16"/>
    <property type="match status" value="1"/>
</dbReference>
<evidence type="ECO:0000256" key="6">
    <source>
        <dbReference type="SAM" id="SignalP"/>
    </source>
</evidence>
<evidence type="ECO:0000313" key="8">
    <source>
        <dbReference type="Proteomes" id="UP001305779"/>
    </source>
</evidence>
<evidence type="ECO:0000256" key="2">
    <source>
        <dbReference type="ARBA" id="ARBA00022670"/>
    </source>
</evidence>
<name>A0ABR0E3R0_ZASCE</name>
<gene>
    <name evidence="7" type="ORF">PRZ48_013129</name>
</gene>
<sequence>MWQSTLLLLLSTRLISAQSSDLEVCQQDPDVLTAQFPTQYIDIPVDHFKNDSRYGPHSNATFKNRWWYNDKYYTPGGPVIVLNAGESNGVYELSLLDVGQPGTLAKATGGIAVVLEHRYYGDSFPVTRANRSEPLTLEDYRFLTVQQALADQAFFARNVRFPGHSDVDLTAANTPYFAIGCSYPGAVTAFERIQYPDVYWGAIASSAVTVPKVDYWEWWDTIRQDSPPACVAPVQKIINVADTILLGENQTQIEQLKHVFDQDPALNNTEFAALLKFDYDPYLRMWVPCRDQSSPQFCDIMGNTTLQFPQLAAQEGEVREIISNGGWANESDTLTASFLNFVGYTTHLVPATSSTQQDSSSTSHVVKRAETNTPQRAFSYSYQMCTELGYFIGAGGPQRPLPIISSLVTLDYLLEQCAQRFDLLTPPLHTDDVSRYGGFNVSYERLMLVGGEKDTWRTVTPLISSPTGSSGTPDEPRFVIEGGAHCWDQLGLRQNETSPGFPPEAVQEAQRLQVETIQRWVEEWKSAKQGQS</sequence>
<dbReference type="SUPFAM" id="SSF53474">
    <property type="entry name" value="alpha/beta-Hydrolases"/>
    <property type="match status" value="1"/>
</dbReference>
<comment type="similarity">
    <text evidence="1">Belongs to the peptidase S28 family.</text>
</comment>
<organism evidence="7 8">
    <name type="scientific">Zasmidium cellare</name>
    <name type="common">Wine cellar mold</name>
    <name type="synonym">Racodium cellare</name>
    <dbReference type="NCBI Taxonomy" id="395010"/>
    <lineage>
        <taxon>Eukaryota</taxon>
        <taxon>Fungi</taxon>
        <taxon>Dikarya</taxon>
        <taxon>Ascomycota</taxon>
        <taxon>Pezizomycotina</taxon>
        <taxon>Dothideomycetes</taxon>
        <taxon>Dothideomycetidae</taxon>
        <taxon>Mycosphaerellales</taxon>
        <taxon>Mycosphaerellaceae</taxon>
        <taxon>Zasmidium</taxon>
    </lineage>
</organism>
<proteinExistence type="inferred from homology"/>
<evidence type="ECO:0000313" key="7">
    <source>
        <dbReference type="EMBL" id="KAK4495861.1"/>
    </source>
</evidence>
<feature type="chain" id="PRO_5045318126" evidence="6">
    <location>
        <begin position="18"/>
        <end position="532"/>
    </location>
</feature>
<evidence type="ECO:0000256" key="3">
    <source>
        <dbReference type="ARBA" id="ARBA00022729"/>
    </source>
</evidence>
<comment type="caution">
    <text evidence="7">The sequence shown here is derived from an EMBL/GenBank/DDBJ whole genome shotgun (WGS) entry which is preliminary data.</text>
</comment>
<reference evidence="7 8" key="1">
    <citation type="journal article" date="2023" name="G3 (Bethesda)">
        <title>A chromosome-level genome assembly of Zasmidium syzygii isolated from banana leaves.</title>
        <authorList>
            <person name="van Westerhoven A.C."/>
            <person name="Mehrabi R."/>
            <person name="Talebi R."/>
            <person name="Steentjes M.B.F."/>
            <person name="Corcolon B."/>
            <person name="Chong P.A."/>
            <person name="Kema G.H.J."/>
            <person name="Seidl M.F."/>
        </authorList>
    </citation>
    <scope>NUCLEOTIDE SEQUENCE [LARGE SCALE GENOMIC DNA]</scope>
    <source>
        <strain evidence="7 8">P124</strain>
    </source>
</reference>
<dbReference type="InterPro" id="IPR029058">
    <property type="entry name" value="AB_hydrolase_fold"/>
</dbReference>
<dbReference type="Pfam" id="PF05577">
    <property type="entry name" value="Peptidase_S28"/>
    <property type="match status" value="1"/>
</dbReference>
<dbReference type="PANTHER" id="PTHR11010">
    <property type="entry name" value="PROTEASE S28 PRO-X CARBOXYPEPTIDASE-RELATED"/>
    <property type="match status" value="1"/>
</dbReference>
<feature type="signal peptide" evidence="6">
    <location>
        <begin position="1"/>
        <end position="17"/>
    </location>
</feature>
<evidence type="ECO:0000256" key="5">
    <source>
        <dbReference type="ARBA" id="ARBA00023180"/>
    </source>
</evidence>
<evidence type="ECO:0000256" key="4">
    <source>
        <dbReference type="ARBA" id="ARBA00022801"/>
    </source>
</evidence>
<dbReference type="Proteomes" id="UP001305779">
    <property type="component" value="Unassembled WGS sequence"/>
</dbReference>
<keyword evidence="8" id="KW-1185">Reference proteome</keyword>
<keyword evidence="5" id="KW-0325">Glycoprotein</keyword>
<keyword evidence="4" id="KW-0378">Hydrolase</keyword>
<protein>
    <submittedName>
        <fullName evidence="7">Uncharacterized protein</fullName>
    </submittedName>
</protein>
<dbReference type="Gene3D" id="3.40.50.1820">
    <property type="entry name" value="alpha/beta hydrolase"/>
    <property type="match status" value="2"/>
</dbReference>
<dbReference type="EMBL" id="JAXOVC010000011">
    <property type="protein sequence ID" value="KAK4495861.1"/>
    <property type="molecule type" value="Genomic_DNA"/>
</dbReference>
<accession>A0ABR0E3R0</accession>
<keyword evidence="3 6" id="KW-0732">Signal</keyword>